<evidence type="ECO:0000313" key="20">
    <source>
        <dbReference type="EMBL" id="GAA4034152.1"/>
    </source>
</evidence>
<dbReference type="Pfam" id="PF00593">
    <property type="entry name" value="TonB_dep_Rec_b-barrel"/>
    <property type="match status" value="1"/>
</dbReference>
<dbReference type="CDD" id="cd01347">
    <property type="entry name" value="ligand_gated_channel"/>
    <property type="match status" value="1"/>
</dbReference>
<protein>
    <submittedName>
        <fullName evidence="20">TonB-dependent siderophore receptor</fullName>
    </submittedName>
</protein>
<evidence type="ECO:0000256" key="17">
    <source>
        <dbReference type="SAM" id="SignalP"/>
    </source>
</evidence>
<evidence type="ECO:0000259" key="19">
    <source>
        <dbReference type="Pfam" id="PF07715"/>
    </source>
</evidence>
<keyword evidence="11 14" id="KW-0472">Membrane</keyword>
<dbReference type="Gene3D" id="2.170.130.10">
    <property type="entry name" value="TonB-dependent receptor, plug domain"/>
    <property type="match status" value="1"/>
</dbReference>
<keyword evidence="7 17" id="KW-0732">Signal</keyword>
<evidence type="ECO:0000256" key="4">
    <source>
        <dbReference type="ARBA" id="ARBA00022452"/>
    </source>
</evidence>
<dbReference type="InterPro" id="IPR012910">
    <property type="entry name" value="Plug_dom"/>
</dbReference>
<evidence type="ECO:0000256" key="13">
    <source>
        <dbReference type="ARBA" id="ARBA00023237"/>
    </source>
</evidence>
<dbReference type="SUPFAM" id="SSF56935">
    <property type="entry name" value="Porins"/>
    <property type="match status" value="1"/>
</dbReference>
<evidence type="ECO:0000256" key="3">
    <source>
        <dbReference type="ARBA" id="ARBA00022448"/>
    </source>
</evidence>
<keyword evidence="10 16" id="KW-0798">TonB box</keyword>
<dbReference type="Gene3D" id="2.40.170.20">
    <property type="entry name" value="TonB-dependent receptor, beta-barrel domain"/>
    <property type="match status" value="1"/>
</dbReference>
<comment type="caution">
    <text evidence="20">The sequence shown here is derived from an EMBL/GenBank/DDBJ whole genome shotgun (WGS) entry which is preliminary data.</text>
</comment>
<dbReference type="EMBL" id="BAABBR010000001">
    <property type="protein sequence ID" value="GAA4034152.1"/>
    <property type="molecule type" value="Genomic_DNA"/>
</dbReference>
<evidence type="ECO:0000256" key="1">
    <source>
        <dbReference type="ARBA" id="ARBA00004571"/>
    </source>
</evidence>
<dbReference type="Proteomes" id="UP001424459">
    <property type="component" value="Unassembled WGS sequence"/>
</dbReference>
<accession>A0ABP7U131</accession>
<keyword evidence="6 14" id="KW-0812">Transmembrane</keyword>
<evidence type="ECO:0000256" key="16">
    <source>
        <dbReference type="RuleBase" id="RU003357"/>
    </source>
</evidence>
<evidence type="ECO:0000259" key="18">
    <source>
        <dbReference type="Pfam" id="PF00593"/>
    </source>
</evidence>
<dbReference type="PANTHER" id="PTHR32552:SF68">
    <property type="entry name" value="FERRICHROME OUTER MEMBRANE TRANSPORTER_PHAGE RECEPTOR"/>
    <property type="match status" value="1"/>
</dbReference>
<keyword evidence="21" id="KW-1185">Reference proteome</keyword>
<name>A0ABP7U131_9SPHN</name>
<evidence type="ECO:0000256" key="9">
    <source>
        <dbReference type="ARBA" id="ARBA00023065"/>
    </source>
</evidence>
<proteinExistence type="inferred from homology"/>
<dbReference type="PROSITE" id="PS52016">
    <property type="entry name" value="TONB_DEPENDENT_REC_3"/>
    <property type="match status" value="1"/>
</dbReference>
<organism evidence="20 21">
    <name type="scientific">Sphingomonas rosea</name>
    <dbReference type="NCBI Taxonomy" id="335605"/>
    <lineage>
        <taxon>Bacteria</taxon>
        <taxon>Pseudomonadati</taxon>
        <taxon>Pseudomonadota</taxon>
        <taxon>Alphaproteobacteria</taxon>
        <taxon>Sphingomonadales</taxon>
        <taxon>Sphingomonadaceae</taxon>
        <taxon>Sphingomonas</taxon>
    </lineage>
</organism>
<comment type="subcellular location">
    <subcellularLocation>
        <location evidence="1 14">Cell outer membrane</location>
        <topology evidence="1 14">Multi-pass membrane protein</topology>
    </subcellularLocation>
</comment>
<evidence type="ECO:0000256" key="5">
    <source>
        <dbReference type="ARBA" id="ARBA00022496"/>
    </source>
</evidence>
<comment type="similarity">
    <text evidence="2 14 16">Belongs to the TonB-dependent receptor family.</text>
</comment>
<evidence type="ECO:0000256" key="12">
    <source>
        <dbReference type="ARBA" id="ARBA00023170"/>
    </source>
</evidence>
<evidence type="ECO:0000256" key="7">
    <source>
        <dbReference type="ARBA" id="ARBA00022729"/>
    </source>
</evidence>
<reference evidence="21" key="1">
    <citation type="journal article" date="2019" name="Int. J. Syst. Evol. Microbiol.">
        <title>The Global Catalogue of Microorganisms (GCM) 10K type strain sequencing project: providing services to taxonomists for standard genome sequencing and annotation.</title>
        <authorList>
            <consortium name="The Broad Institute Genomics Platform"/>
            <consortium name="The Broad Institute Genome Sequencing Center for Infectious Disease"/>
            <person name="Wu L."/>
            <person name="Ma J."/>
        </authorList>
    </citation>
    <scope>NUCLEOTIDE SEQUENCE [LARGE SCALE GENOMIC DNA]</scope>
    <source>
        <strain evidence="21">JCM 17564</strain>
    </source>
</reference>
<feature type="signal peptide" evidence="17">
    <location>
        <begin position="1"/>
        <end position="23"/>
    </location>
</feature>
<feature type="short sequence motif" description="TonB C-terminal box" evidence="15">
    <location>
        <begin position="681"/>
        <end position="698"/>
    </location>
</feature>
<dbReference type="PROSITE" id="PS01156">
    <property type="entry name" value="TONB_DEPENDENT_REC_2"/>
    <property type="match status" value="1"/>
</dbReference>
<feature type="domain" description="TonB-dependent receptor-like beta-barrel" evidence="18">
    <location>
        <begin position="231"/>
        <end position="667"/>
    </location>
</feature>
<keyword evidence="4 14" id="KW-1134">Transmembrane beta strand</keyword>
<evidence type="ECO:0000256" key="15">
    <source>
        <dbReference type="PROSITE-ProRule" id="PRU10144"/>
    </source>
</evidence>
<feature type="domain" description="TonB-dependent receptor plug" evidence="19">
    <location>
        <begin position="65"/>
        <end position="161"/>
    </location>
</feature>
<evidence type="ECO:0000313" key="21">
    <source>
        <dbReference type="Proteomes" id="UP001424459"/>
    </source>
</evidence>
<dbReference type="InterPro" id="IPR036942">
    <property type="entry name" value="Beta-barrel_TonB_sf"/>
</dbReference>
<keyword evidence="12 20" id="KW-0675">Receptor</keyword>
<evidence type="ECO:0000256" key="14">
    <source>
        <dbReference type="PROSITE-ProRule" id="PRU01360"/>
    </source>
</evidence>
<dbReference type="RefSeq" id="WP_344696201.1">
    <property type="nucleotide sequence ID" value="NZ_BAABBR010000001.1"/>
</dbReference>
<keyword evidence="13 14" id="KW-0998">Cell outer membrane</keyword>
<evidence type="ECO:0000256" key="10">
    <source>
        <dbReference type="ARBA" id="ARBA00023077"/>
    </source>
</evidence>
<evidence type="ECO:0000256" key="2">
    <source>
        <dbReference type="ARBA" id="ARBA00009810"/>
    </source>
</evidence>
<dbReference type="PANTHER" id="PTHR32552">
    <property type="entry name" value="FERRICHROME IRON RECEPTOR-RELATED"/>
    <property type="match status" value="1"/>
</dbReference>
<evidence type="ECO:0000256" key="11">
    <source>
        <dbReference type="ARBA" id="ARBA00023136"/>
    </source>
</evidence>
<evidence type="ECO:0000256" key="8">
    <source>
        <dbReference type="ARBA" id="ARBA00023004"/>
    </source>
</evidence>
<dbReference type="InterPro" id="IPR010917">
    <property type="entry name" value="TonB_rcpt_CS"/>
</dbReference>
<dbReference type="InterPro" id="IPR000531">
    <property type="entry name" value="Beta-barrel_TonB"/>
</dbReference>
<dbReference type="NCBIfam" id="TIGR01783">
    <property type="entry name" value="TonB-siderophor"/>
    <property type="match status" value="1"/>
</dbReference>
<keyword evidence="3 14" id="KW-0813">Transport</keyword>
<keyword evidence="5" id="KW-0410">Iron transport</keyword>
<evidence type="ECO:0000256" key="6">
    <source>
        <dbReference type="ARBA" id="ARBA00022692"/>
    </source>
</evidence>
<keyword evidence="9" id="KW-0406">Ion transport</keyword>
<dbReference type="Pfam" id="PF07715">
    <property type="entry name" value="Plug"/>
    <property type="match status" value="1"/>
</dbReference>
<dbReference type="InterPro" id="IPR037066">
    <property type="entry name" value="Plug_dom_sf"/>
</dbReference>
<gene>
    <name evidence="20" type="ORF">GCM10022281_12810</name>
</gene>
<sequence length="698" mass="76362">MRTLARALAGATIVVVPAAPAIAGEVIVGAAENAEQPTQVITVTGKREEYGVKSTITGTKTDTPLKDIPQAISVVSEAQIEDQALRSVADLLMFVPGATPGTGEANRDQLTLRGNNTTADFFVDGLRDDAQYFRDFYNLDRVEVLKGPNAMIFGRGGGGGIVNRVTKRATLKNHQQFIIGHDTEGGTRLTADDNIRLGGALGLRVNGVWEHGDSFRQFTKVKRYGINPTIGWQPGADTRVDLSYEYFHDRRTTDRGVPSRAGRPLTGFDSAFFGDPADSYSDADVRIATLAVEQKFGENLLLRHRSQFADYDKFYQNIFPSSAVSAAGTVSLGAYNSRNNRKNLISQTDLVWDGRLGGIDQTWLAGFELSRQTSRNHRMSGTSAGSVTLPVTTVDRTITYSTLASDADNRTKATVGAAYVQTQLRPTDWLELVAGLRFDRFRLSVDDARATVPTFRRTEELVSPRVGVVLKPRRELSFYGSFSRSFLPQSGDQFSGLTSITSELKPERFDNLEAGAKWEVLDGLLATAAVYQLDRTNSQYRDPVTNIVYLSGSTRNRGLEIGLERSIASRLQVSAGYALQHSEIRSAVSNAPAGRKVPLVPRHSFSFWSKYQVSKPFAAGLGLLARSKSYASLNQTATVLPGYARLDGALYYKLMPGVEAQLNVENLTNRSYFPTAHNDNNIAPGAPRTARLTLKADF</sequence>
<keyword evidence="8" id="KW-0408">Iron</keyword>
<dbReference type="InterPro" id="IPR039426">
    <property type="entry name" value="TonB-dep_rcpt-like"/>
</dbReference>
<dbReference type="InterPro" id="IPR010105">
    <property type="entry name" value="TonB_sidphr_rcpt"/>
</dbReference>
<feature type="chain" id="PRO_5047399845" evidence="17">
    <location>
        <begin position="24"/>
        <end position="698"/>
    </location>
</feature>